<protein>
    <recommendedName>
        <fullName evidence="1">Transcription regulator TrmB N-terminal domain-containing protein</fullName>
    </recommendedName>
</protein>
<organism evidence="2 3">
    <name type="scientific">Candidatus Yonathbacteria bacterium RIFOXYD1_FULL_52_36</name>
    <dbReference type="NCBI Taxonomy" id="1802730"/>
    <lineage>
        <taxon>Bacteria</taxon>
        <taxon>Candidatus Yonathiibacteriota</taxon>
    </lineage>
</organism>
<comment type="caution">
    <text evidence="2">The sequence shown here is derived from an EMBL/GenBank/DDBJ whole genome shotgun (WGS) entry which is preliminary data.</text>
</comment>
<dbReference type="InterPro" id="IPR036390">
    <property type="entry name" value="WH_DNA-bd_sf"/>
</dbReference>
<evidence type="ECO:0000313" key="2">
    <source>
        <dbReference type="EMBL" id="OHA85851.1"/>
    </source>
</evidence>
<dbReference type="Proteomes" id="UP000178168">
    <property type="component" value="Unassembled WGS sequence"/>
</dbReference>
<gene>
    <name evidence="2" type="ORF">A2591_03785</name>
</gene>
<name>A0A1G2SN87_9BACT</name>
<dbReference type="InterPro" id="IPR051797">
    <property type="entry name" value="TrmB-like"/>
</dbReference>
<dbReference type="InterPro" id="IPR036388">
    <property type="entry name" value="WH-like_DNA-bd_sf"/>
</dbReference>
<dbReference type="Gene3D" id="1.10.10.10">
    <property type="entry name" value="Winged helix-like DNA-binding domain superfamily/Winged helix DNA-binding domain"/>
    <property type="match status" value="1"/>
</dbReference>
<evidence type="ECO:0000313" key="3">
    <source>
        <dbReference type="Proteomes" id="UP000178168"/>
    </source>
</evidence>
<feature type="domain" description="Transcription regulator TrmB N-terminal" evidence="1">
    <location>
        <begin position="5"/>
        <end position="74"/>
    </location>
</feature>
<dbReference type="EMBL" id="MHUZ01000014">
    <property type="protein sequence ID" value="OHA85851.1"/>
    <property type="molecule type" value="Genomic_DNA"/>
</dbReference>
<dbReference type="AlphaFoldDB" id="A0A1G2SN87"/>
<dbReference type="STRING" id="1802730.A2591_03785"/>
<dbReference type="SUPFAM" id="SSF46785">
    <property type="entry name" value="Winged helix' DNA-binding domain"/>
    <property type="match status" value="1"/>
</dbReference>
<accession>A0A1G2SN87</accession>
<evidence type="ECO:0000259" key="1">
    <source>
        <dbReference type="Pfam" id="PF01978"/>
    </source>
</evidence>
<dbReference type="PANTHER" id="PTHR34293">
    <property type="entry name" value="HTH-TYPE TRANSCRIPTIONAL REGULATOR TRMBL2"/>
    <property type="match status" value="1"/>
</dbReference>
<dbReference type="Pfam" id="PF01978">
    <property type="entry name" value="TrmB"/>
    <property type="match status" value="1"/>
</dbReference>
<dbReference type="PANTHER" id="PTHR34293:SF1">
    <property type="entry name" value="HTH-TYPE TRANSCRIPTIONAL REGULATOR TRMBL2"/>
    <property type="match status" value="1"/>
</dbReference>
<proteinExistence type="predicted"/>
<dbReference type="InterPro" id="IPR002831">
    <property type="entry name" value="Tscrpt_reg_TrmB_N"/>
</dbReference>
<feature type="non-terminal residue" evidence="2">
    <location>
        <position position="1"/>
    </location>
</feature>
<sequence>IDKVLQSFKFSDKEILVYLSLLELETASATQIADHSQINRSTVYVVIETLQKRGLVSTTKEEGSITKYVPSPPERLLQLAEEEAKRYQNLVGQIHSILPELKSRYRGDKPRPKVRFYEGKEGLISAYEDTLTASEPIRAYASIENMHEALPGYFPDYYKRRAGKGIAIRSIHPDTEDARERTLHDKEERRDSALVPAGEYSFSPEINIYDNKIVFMSLVEEFSLIIESEELADALKKAFELAWKEARRLGNASKKKS</sequence>
<reference evidence="2 3" key="1">
    <citation type="journal article" date="2016" name="Nat. Commun.">
        <title>Thousands of microbial genomes shed light on interconnected biogeochemical processes in an aquifer system.</title>
        <authorList>
            <person name="Anantharaman K."/>
            <person name="Brown C.T."/>
            <person name="Hug L.A."/>
            <person name="Sharon I."/>
            <person name="Castelle C.J."/>
            <person name="Probst A.J."/>
            <person name="Thomas B.C."/>
            <person name="Singh A."/>
            <person name="Wilkins M.J."/>
            <person name="Karaoz U."/>
            <person name="Brodie E.L."/>
            <person name="Williams K.H."/>
            <person name="Hubbard S.S."/>
            <person name="Banfield J.F."/>
        </authorList>
    </citation>
    <scope>NUCLEOTIDE SEQUENCE [LARGE SCALE GENOMIC DNA]</scope>
</reference>